<organism evidence="4 5">
    <name type="scientific">Venustampulla echinocandica</name>
    <dbReference type="NCBI Taxonomy" id="2656787"/>
    <lineage>
        <taxon>Eukaryota</taxon>
        <taxon>Fungi</taxon>
        <taxon>Dikarya</taxon>
        <taxon>Ascomycota</taxon>
        <taxon>Pezizomycotina</taxon>
        <taxon>Leotiomycetes</taxon>
        <taxon>Helotiales</taxon>
        <taxon>Pleuroascaceae</taxon>
        <taxon>Venustampulla</taxon>
    </lineage>
</organism>
<dbReference type="OrthoDB" id="4772757at2759"/>
<gene>
    <name evidence="4" type="ORF">BP5553_10257</name>
</gene>
<dbReference type="PANTHER" id="PTHR24198">
    <property type="entry name" value="ANKYRIN REPEAT AND PROTEIN KINASE DOMAIN-CONTAINING PROTEIN"/>
    <property type="match status" value="1"/>
</dbReference>
<evidence type="ECO:0000313" key="4">
    <source>
        <dbReference type="EMBL" id="RDL30379.1"/>
    </source>
</evidence>
<dbReference type="InterPro" id="IPR002110">
    <property type="entry name" value="Ankyrin_rpt"/>
</dbReference>
<dbReference type="Pfam" id="PF12796">
    <property type="entry name" value="Ank_2"/>
    <property type="match status" value="1"/>
</dbReference>
<dbReference type="SUPFAM" id="SSF48403">
    <property type="entry name" value="Ankyrin repeat"/>
    <property type="match status" value="1"/>
</dbReference>
<dbReference type="SMART" id="SM00248">
    <property type="entry name" value="ANK"/>
    <property type="match status" value="5"/>
</dbReference>
<reference evidence="4 5" key="1">
    <citation type="journal article" date="2018" name="IMA Fungus">
        <title>IMA Genome-F 9: Draft genome sequence of Annulohypoxylon stygium, Aspergillus mulundensis, Berkeleyomyces basicola (syn. Thielaviopsis basicola), Ceratocystis smalleyi, two Cercospora beticola strains, Coleophoma cylindrospora, Fusarium fracticaudum, Phialophora cf. hyalina, and Morchella septimelata.</title>
        <authorList>
            <person name="Wingfield B.D."/>
            <person name="Bills G.F."/>
            <person name="Dong Y."/>
            <person name="Huang W."/>
            <person name="Nel W.J."/>
            <person name="Swalarsk-Parry B.S."/>
            <person name="Vaghefi N."/>
            <person name="Wilken P.M."/>
            <person name="An Z."/>
            <person name="de Beer Z.W."/>
            <person name="De Vos L."/>
            <person name="Chen L."/>
            <person name="Duong T.A."/>
            <person name="Gao Y."/>
            <person name="Hammerbacher A."/>
            <person name="Kikkert J.R."/>
            <person name="Li Y."/>
            <person name="Li H."/>
            <person name="Li K."/>
            <person name="Li Q."/>
            <person name="Liu X."/>
            <person name="Ma X."/>
            <person name="Naidoo K."/>
            <person name="Pethybridge S.J."/>
            <person name="Sun J."/>
            <person name="Steenkamp E.T."/>
            <person name="van der Nest M.A."/>
            <person name="van Wyk S."/>
            <person name="Wingfield M.J."/>
            <person name="Xiong C."/>
            <person name="Yue Q."/>
            <person name="Zhang X."/>
        </authorList>
    </citation>
    <scope>NUCLEOTIDE SEQUENCE [LARGE SCALE GENOMIC DNA]</scope>
    <source>
        <strain evidence="4 5">BP 5553</strain>
    </source>
</reference>
<keyword evidence="2 3" id="KW-0040">ANK repeat</keyword>
<evidence type="ECO:0000256" key="3">
    <source>
        <dbReference type="PROSITE-ProRule" id="PRU00023"/>
    </source>
</evidence>
<dbReference type="GeneID" id="43603106"/>
<evidence type="ECO:0000256" key="1">
    <source>
        <dbReference type="ARBA" id="ARBA00022737"/>
    </source>
</evidence>
<evidence type="ECO:0000313" key="5">
    <source>
        <dbReference type="Proteomes" id="UP000254866"/>
    </source>
</evidence>
<accession>A0A370T9P9</accession>
<keyword evidence="5" id="KW-1185">Reference proteome</keyword>
<protein>
    <submittedName>
        <fullName evidence="4">Uncharacterized protein</fullName>
    </submittedName>
</protein>
<dbReference type="AlphaFoldDB" id="A0A370T9P9"/>
<dbReference type="PROSITE" id="PS50297">
    <property type="entry name" value="ANK_REP_REGION"/>
    <property type="match status" value="1"/>
</dbReference>
<dbReference type="RefSeq" id="XP_031864904.1">
    <property type="nucleotide sequence ID" value="XM_032018880.1"/>
</dbReference>
<dbReference type="Gene3D" id="1.25.40.20">
    <property type="entry name" value="Ankyrin repeat-containing domain"/>
    <property type="match status" value="1"/>
</dbReference>
<dbReference type="PANTHER" id="PTHR24198:SF165">
    <property type="entry name" value="ANKYRIN REPEAT-CONTAINING PROTEIN-RELATED"/>
    <property type="match status" value="1"/>
</dbReference>
<dbReference type="Proteomes" id="UP000254866">
    <property type="component" value="Unassembled WGS sequence"/>
</dbReference>
<evidence type="ECO:0000256" key="2">
    <source>
        <dbReference type="ARBA" id="ARBA00023043"/>
    </source>
</evidence>
<sequence length="506" mass="57847">MELLDLPSEILHIILVHASLLGIKRALRLRLVCSTFAGAIYPALFETRLMDREHAIGTFRWHLENQHGAEKLWHEYLVHRVMGERDPSVGRFVEMRQTAEAACRETAIDLHTAVDGMCWLALRHRREEKDREFRQWGPTRPRTANLNLNLMAFAAYFGLRDLAEKLIDGNLPTMHNYLFAPPMQVAAQMGNVPILHLFQEALLKSQNEIWKFEPWSVTGAAIRGDLEVLKLALRPHTTTTQGENDGKYADIDGHMLKKFKCTLETGREILNIRQYASNPEVYDYLAGVLDETEFEGDVYQELKVHSLGGNLPMVRHLLDLGAPIEHPQGIETPLVMACRGLHLDIIDLLLDRGANLHFNNKYFPVFAFHEAAIAGSLSLARKLLDRGANPNRAEPPGQAGGSHGKYPALWWAFERENTDMIRLLLERGATFDGRYKDWIGKSLAEMTYYLGYHSMNNILRKDHGFQIPGPLHDPRKQRGLGWFKWGEAVTRYPRASDREWCAQYEN</sequence>
<keyword evidence="1" id="KW-0677">Repeat</keyword>
<feature type="repeat" description="ANK" evidence="3">
    <location>
        <begin position="329"/>
        <end position="361"/>
    </location>
</feature>
<dbReference type="EMBL" id="NPIC01000015">
    <property type="protein sequence ID" value="RDL30379.1"/>
    <property type="molecule type" value="Genomic_DNA"/>
</dbReference>
<dbReference type="PROSITE" id="PS50088">
    <property type="entry name" value="ANK_REPEAT"/>
    <property type="match status" value="1"/>
</dbReference>
<name>A0A370T9P9_9HELO</name>
<proteinExistence type="predicted"/>
<dbReference type="InterPro" id="IPR036770">
    <property type="entry name" value="Ankyrin_rpt-contain_sf"/>
</dbReference>
<comment type="caution">
    <text evidence="4">The sequence shown here is derived from an EMBL/GenBank/DDBJ whole genome shotgun (WGS) entry which is preliminary data.</text>
</comment>
<dbReference type="STRING" id="2656787.A0A370T9P9"/>